<evidence type="ECO:0000313" key="4">
    <source>
        <dbReference type="EMBL" id="MDU0114573.1"/>
    </source>
</evidence>
<comment type="caution">
    <text evidence="4">The sequence shown here is derived from an EMBL/GenBank/DDBJ whole genome shotgun (WGS) entry which is preliminary data.</text>
</comment>
<dbReference type="InterPro" id="IPR028098">
    <property type="entry name" value="Glyco_trans_4-like_N"/>
</dbReference>
<evidence type="ECO:0000313" key="5">
    <source>
        <dbReference type="Proteomes" id="UP001257914"/>
    </source>
</evidence>
<organism evidence="4 5">
    <name type="scientific">Psychrosphaera aquimarina</name>
    <dbReference type="NCBI Taxonomy" id="2044854"/>
    <lineage>
        <taxon>Bacteria</taxon>
        <taxon>Pseudomonadati</taxon>
        <taxon>Pseudomonadota</taxon>
        <taxon>Gammaproteobacteria</taxon>
        <taxon>Alteromonadales</taxon>
        <taxon>Pseudoalteromonadaceae</taxon>
        <taxon>Psychrosphaera</taxon>
    </lineage>
</organism>
<dbReference type="Pfam" id="PF00534">
    <property type="entry name" value="Glycos_transf_1"/>
    <property type="match status" value="1"/>
</dbReference>
<dbReference type="CDD" id="cd03794">
    <property type="entry name" value="GT4_WbuB-like"/>
    <property type="match status" value="1"/>
</dbReference>
<protein>
    <submittedName>
        <fullName evidence="4">Glycosyltransferase family 4 protein</fullName>
    </submittedName>
</protein>
<dbReference type="Proteomes" id="UP001257914">
    <property type="component" value="Unassembled WGS sequence"/>
</dbReference>
<reference evidence="4 5" key="1">
    <citation type="submission" date="2023-10" db="EMBL/GenBank/DDBJ databases">
        <title>Psychrosphaera aquimaarina strain SW33 isolated from seawater.</title>
        <authorList>
            <person name="Bayburt H."/>
            <person name="Kim J.M."/>
            <person name="Choi B.J."/>
            <person name="Jeon C.O."/>
        </authorList>
    </citation>
    <scope>NUCLEOTIDE SEQUENCE [LARGE SCALE GENOMIC DNA]</scope>
    <source>
        <strain evidence="4 5">KCTC 52743</strain>
    </source>
</reference>
<name>A0ABU3R4J8_9GAMM</name>
<sequence>MNGGVRSYEFSRRLAVDGHSVSVITADTENTFQGWKIEKFENIEIHWISIKYDNSFGYVKRLYAFFKFLTLSSIYILKRPSDILIATSTPLSVAIPALLYHWFKRKPYIFEVRDVWPEVPIALKVIKNRIIIFLAEQLEKLVYKNAKSIIALSPDMKHSIESRCEAPVIRVIPNAADTELFNVKPSYMQSDVYKRLSQLKVKHEKVVFYTGTLGLVNNLRYLIHLSSFSDGGVAFVIIGSGKEEVDLKAYASELGVLSSKLYFYPSVSKSELFIIHKLFDLACSTVLPIKALYANSANKIFDAFASGTPIMINHEGWLQNLILKYECGVVLQPEPSLNEYKKLHKFLFSSIQMDKAKLASTQLGMKKFNRDVLYKEFKQAVEE</sequence>
<evidence type="ECO:0000259" key="2">
    <source>
        <dbReference type="Pfam" id="PF00534"/>
    </source>
</evidence>
<keyword evidence="5" id="KW-1185">Reference proteome</keyword>
<dbReference type="InterPro" id="IPR001296">
    <property type="entry name" value="Glyco_trans_1"/>
</dbReference>
<evidence type="ECO:0000256" key="1">
    <source>
        <dbReference type="ARBA" id="ARBA00022679"/>
    </source>
</evidence>
<proteinExistence type="predicted"/>
<dbReference type="Pfam" id="PF13439">
    <property type="entry name" value="Glyco_transf_4"/>
    <property type="match status" value="1"/>
</dbReference>
<dbReference type="SUPFAM" id="SSF53756">
    <property type="entry name" value="UDP-Glycosyltransferase/glycogen phosphorylase"/>
    <property type="match status" value="1"/>
</dbReference>
<feature type="domain" description="Glycosyltransferase subfamily 4-like N-terminal" evidence="3">
    <location>
        <begin position="6"/>
        <end position="179"/>
    </location>
</feature>
<gene>
    <name evidence="4" type="ORF">RT723_16570</name>
</gene>
<dbReference type="Gene3D" id="3.40.50.2000">
    <property type="entry name" value="Glycogen Phosphorylase B"/>
    <property type="match status" value="2"/>
</dbReference>
<dbReference type="RefSeq" id="WP_315948253.1">
    <property type="nucleotide sequence ID" value="NZ_JAWCUA010000010.1"/>
</dbReference>
<keyword evidence="1" id="KW-0808">Transferase</keyword>
<dbReference type="PANTHER" id="PTHR46401">
    <property type="entry name" value="GLYCOSYLTRANSFERASE WBBK-RELATED"/>
    <property type="match status" value="1"/>
</dbReference>
<evidence type="ECO:0000259" key="3">
    <source>
        <dbReference type="Pfam" id="PF13439"/>
    </source>
</evidence>
<dbReference type="EMBL" id="JAWCUA010000010">
    <property type="protein sequence ID" value="MDU0114573.1"/>
    <property type="molecule type" value="Genomic_DNA"/>
</dbReference>
<accession>A0ABU3R4J8</accession>
<feature type="domain" description="Glycosyl transferase family 1" evidence="2">
    <location>
        <begin position="198"/>
        <end position="340"/>
    </location>
</feature>
<dbReference type="PANTHER" id="PTHR46401:SF2">
    <property type="entry name" value="GLYCOSYLTRANSFERASE WBBK-RELATED"/>
    <property type="match status" value="1"/>
</dbReference>